<dbReference type="RefSeq" id="WP_010481706.1">
    <property type="nucleotide sequence ID" value="NZ_AJLO02000039.1"/>
</dbReference>
<evidence type="ECO:0000313" key="4">
    <source>
        <dbReference type="Proteomes" id="UP000036890"/>
    </source>
</evidence>
<comment type="caution">
    <text evidence="3">The sequence shown here is derived from an EMBL/GenBank/DDBJ whole genome shotgun (WGS) entry which is preliminary data.</text>
</comment>
<organism evidence="3 4">
    <name type="scientific">Stenotrophomonas geniculata N1</name>
    <dbReference type="NCBI Taxonomy" id="1167641"/>
    <lineage>
        <taxon>Bacteria</taxon>
        <taxon>Pseudomonadati</taxon>
        <taxon>Pseudomonadota</taxon>
        <taxon>Gammaproteobacteria</taxon>
        <taxon>Lysobacterales</taxon>
        <taxon>Lysobacteraceae</taxon>
        <taxon>Stenotrophomonas</taxon>
    </lineage>
</organism>
<dbReference type="OrthoDB" id="9814037at2"/>
<proteinExistence type="predicted"/>
<dbReference type="AlphaFoldDB" id="A0A0L8A6R5"/>
<accession>A0A0L8A6R5</accession>
<dbReference type="InterPro" id="IPR027392">
    <property type="entry name" value="TF_Znf"/>
</dbReference>
<dbReference type="EMBL" id="AJLO02000039">
    <property type="protein sequence ID" value="KOE97864.1"/>
    <property type="molecule type" value="Genomic_DNA"/>
</dbReference>
<name>A0A0L8A6R5_9GAMM</name>
<reference evidence="3 4" key="1">
    <citation type="journal article" date="2012" name="J. Bacteriol.">
        <title>Genome sequence of a novel nicotine-degrading strain, Pseudomonas geniculata N1.</title>
        <authorList>
            <person name="Tang H."/>
            <person name="Yu H."/>
            <person name="Tai C."/>
            <person name="Huang K."/>
            <person name="Liu Y."/>
            <person name="Wang L."/>
            <person name="Yao Y."/>
            <person name="Wu G."/>
            <person name="Xu P."/>
        </authorList>
    </citation>
    <scope>NUCLEOTIDE SEQUENCE [LARGE SCALE GENOMIC DNA]</scope>
    <source>
        <strain evidence="3 4">N1</strain>
    </source>
</reference>
<dbReference type="Pfam" id="PF13453">
    <property type="entry name" value="Zn_ribbon_TFIIB"/>
    <property type="match status" value="1"/>
</dbReference>
<dbReference type="Proteomes" id="UP000036890">
    <property type="component" value="Unassembled WGS sequence"/>
</dbReference>
<dbReference type="GeneID" id="90525328"/>
<evidence type="ECO:0000256" key="1">
    <source>
        <dbReference type="SAM" id="MobiDB-lite"/>
    </source>
</evidence>
<feature type="domain" description="Transcription factor zinc-finger" evidence="2">
    <location>
        <begin position="3"/>
        <end position="43"/>
    </location>
</feature>
<feature type="region of interest" description="Disordered" evidence="1">
    <location>
        <begin position="46"/>
        <end position="69"/>
    </location>
</feature>
<evidence type="ECO:0000259" key="2">
    <source>
        <dbReference type="Pfam" id="PF13453"/>
    </source>
</evidence>
<sequence length="106" mass="11896">MLCPVCKTQTLQMAERHGIEIDYCPGCRGVWLDRGELDKIIERAGAGSAVPPPAPAQSQPAAAPPPVMHRDTRHLGQRYEDNRGQQYSHGYKKKKKDSFLSELFDF</sequence>
<gene>
    <name evidence="3" type="ORF">W7K_18095</name>
</gene>
<evidence type="ECO:0000313" key="3">
    <source>
        <dbReference type="EMBL" id="KOE97864.1"/>
    </source>
</evidence>
<protein>
    <recommendedName>
        <fullName evidence="2">Transcription factor zinc-finger domain-containing protein</fullName>
    </recommendedName>
</protein>